<dbReference type="Proteomes" id="UP001596496">
    <property type="component" value="Unassembled WGS sequence"/>
</dbReference>
<evidence type="ECO:0000313" key="3">
    <source>
        <dbReference type="Proteomes" id="UP001596496"/>
    </source>
</evidence>
<evidence type="ECO:0000313" key="2">
    <source>
        <dbReference type="EMBL" id="MFC7382507.1"/>
    </source>
</evidence>
<name>A0ABW2P1W2_9ACTN</name>
<dbReference type="RefSeq" id="WP_380825764.1">
    <property type="nucleotide sequence ID" value="NZ_JBHTCG010000005.1"/>
</dbReference>
<dbReference type="InterPro" id="IPR047789">
    <property type="entry name" value="CU044_5270-like"/>
</dbReference>
<dbReference type="NCBIfam" id="NF038083">
    <property type="entry name" value="CU044_5270_fam"/>
    <property type="match status" value="1"/>
</dbReference>
<gene>
    <name evidence="2" type="ORF">ACFQSB_09860</name>
</gene>
<keyword evidence="1" id="KW-0812">Transmembrane</keyword>
<organism evidence="2 3">
    <name type="scientific">Sphaerisporangium rhizosphaerae</name>
    <dbReference type="NCBI Taxonomy" id="2269375"/>
    <lineage>
        <taxon>Bacteria</taxon>
        <taxon>Bacillati</taxon>
        <taxon>Actinomycetota</taxon>
        <taxon>Actinomycetes</taxon>
        <taxon>Streptosporangiales</taxon>
        <taxon>Streptosporangiaceae</taxon>
        <taxon>Sphaerisporangium</taxon>
    </lineage>
</organism>
<protein>
    <submittedName>
        <fullName evidence="2">CU044_5270 family protein</fullName>
    </submittedName>
</protein>
<feature type="transmembrane region" description="Helical" evidence="1">
    <location>
        <begin position="36"/>
        <end position="57"/>
    </location>
</feature>
<sequence>MDDLKILGEMRADAPTPDADRLGGVRRRVIRDGRRFALMPSMLIAAVAAVLVVAIAVPMSRSTPEVPGTPPVRTVLLNSETALEKAAKTVEKRTLAPEPRADQWVYSKILDRQPADGETTVREGWTRYDGKQTAGWDFKGKFKVSDVPPDPDDDDLSPQQYREKLLKLPTDPDKLLRHVKDDRHWVDYPKEEAQSKVVEDPNSRAYRILSLYLGQQAVMPPKLEAAIFRAMAKIPGVAIEQGVRDATGRTGLGLFRRTEGEETTRRYLILDPRTYRAMADQTIWLRDELINGEVAFRKGAVFSDVELASGIVDKPGQVP</sequence>
<proteinExistence type="predicted"/>
<keyword evidence="1" id="KW-0472">Membrane</keyword>
<keyword evidence="3" id="KW-1185">Reference proteome</keyword>
<keyword evidence="1" id="KW-1133">Transmembrane helix</keyword>
<comment type="caution">
    <text evidence="2">The sequence shown here is derived from an EMBL/GenBank/DDBJ whole genome shotgun (WGS) entry which is preliminary data.</text>
</comment>
<evidence type="ECO:0000256" key="1">
    <source>
        <dbReference type="SAM" id="Phobius"/>
    </source>
</evidence>
<accession>A0ABW2P1W2</accession>
<dbReference type="EMBL" id="JBHTCG010000005">
    <property type="protein sequence ID" value="MFC7382507.1"/>
    <property type="molecule type" value="Genomic_DNA"/>
</dbReference>
<reference evidence="3" key="1">
    <citation type="journal article" date="2019" name="Int. J. Syst. Evol. Microbiol.">
        <title>The Global Catalogue of Microorganisms (GCM) 10K type strain sequencing project: providing services to taxonomists for standard genome sequencing and annotation.</title>
        <authorList>
            <consortium name="The Broad Institute Genomics Platform"/>
            <consortium name="The Broad Institute Genome Sequencing Center for Infectious Disease"/>
            <person name="Wu L."/>
            <person name="Ma J."/>
        </authorList>
    </citation>
    <scope>NUCLEOTIDE SEQUENCE [LARGE SCALE GENOMIC DNA]</scope>
    <source>
        <strain evidence="3">CECT 7649</strain>
    </source>
</reference>